<sequence length="78" mass="8398">MTSELRKAGLRASSSVRGNKEKHKLLLQTLRIIAAHSAARLKSDADAVTARVAKIAARSEDPRQRINAVASPLPAEKV</sequence>
<name>A0A0R3MQQ1_9BRAD</name>
<evidence type="ECO:0000313" key="2">
    <source>
        <dbReference type="Proteomes" id="UP000052023"/>
    </source>
</evidence>
<protein>
    <submittedName>
        <fullName evidence="1">Uncharacterized protein</fullName>
    </submittedName>
</protein>
<keyword evidence="2" id="KW-1185">Reference proteome</keyword>
<organism evidence="1 2">
    <name type="scientific">Bradyrhizobium retamae</name>
    <dbReference type="NCBI Taxonomy" id="1300035"/>
    <lineage>
        <taxon>Bacteria</taxon>
        <taxon>Pseudomonadati</taxon>
        <taxon>Pseudomonadota</taxon>
        <taxon>Alphaproteobacteria</taxon>
        <taxon>Hyphomicrobiales</taxon>
        <taxon>Nitrobacteraceae</taxon>
        <taxon>Bradyrhizobium</taxon>
    </lineage>
</organism>
<comment type="caution">
    <text evidence="1">The sequence shown here is derived from an EMBL/GenBank/DDBJ whole genome shotgun (WGS) entry which is preliminary data.</text>
</comment>
<dbReference type="AlphaFoldDB" id="A0A0R3MQQ1"/>
<gene>
    <name evidence="1" type="ORF">CQ13_29945</name>
</gene>
<proteinExistence type="predicted"/>
<dbReference type="EMBL" id="LLYA01000167">
    <property type="protein sequence ID" value="KRR22154.1"/>
    <property type="molecule type" value="Genomic_DNA"/>
</dbReference>
<dbReference type="Proteomes" id="UP000052023">
    <property type="component" value="Unassembled WGS sequence"/>
</dbReference>
<accession>A0A0R3MQQ1</accession>
<reference evidence="1 2" key="1">
    <citation type="submission" date="2014-03" db="EMBL/GenBank/DDBJ databases">
        <title>Bradyrhizobium valentinum sp. nov., isolated from effective nodules of Lupinus mariae-josephae, a lupine endemic of basic-lime soils in Eastern Spain.</title>
        <authorList>
            <person name="Duran D."/>
            <person name="Rey L."/>
            <person name="Navarro A."/>
            <person name="Busquets A."/>
            <person name="Imperial J."/>
            <person name="Ruiz-Argueso T."/>
        </authorList>
    </citation>
    <scope>NUCLEOTIDE SEQUENCE [LARGE SCALE GENOMIC DNA]</scope>
    <source>
        <strain evidence="1 2">Ro19</strain>
    </source>
</reference>
<evidence type="ECO:0000313" key="1">
    <source>
        <dbReference type="EMBL" id="KRR22154.1"/>
    </source>
</evidence>